<dbReference type="Pfam" id="PF12679">
    <property type="entry name" value="ABC2_membrane_2"/>
    <property type="match status" value="1"/>
</dbReference>
<dbReference type="RefSeq" id="WP_359780028.1">
    <property type="nucleotide sequence ID" value="NZ_JBEYRR010000007.1"/>
</dbReference>
<comment type="caution">
    <text evidence="2">The sequence shown here is derived from an EMBL/GenBank/DDBJ whole genome shotgun (WGS) entry which is preliminary data.</text>
</comment>
<sequence length="325" mass="35353">MSTTAQTDGPRTGKSAKSPGLLHGVTWLVARQHRTALWLIGAATLLGAAMIVYQRGEMVSMLDRLGWPGKDVHLPSDPEGFQYMSGVLGGLPVLLGVFLGAPLIAGDQEQGTAQLVTTQSVPRRRWLAAKLIGCLSVVLVSTAVLGALFTWWWEPYREALPAEWLQGEVFDSTGPMPTALSLFLTTCGIAIGMLLRRVVPAMMVTFLFSMAVELAWSEVRGRLATPRLFTYPLNADSPAFLDQAVESDRWIGTADGQLFGWGTCAEQTERATNACIKEHGIVNNVIEYFGYDQMPGMQWTGAGLLLGGTAVVAVFILWWATRRPL</sequence>
<feature type="transmembrane region" description="Helical" evidence="1">
    <location>
        <begin position="299"/>
        <end position="320"/>
    </location>
</feature>
<protein>
    <submittedName>
        <fullName evidence="2">ABC transporter permease subunit</fullName>
    </submittedName>
</protein>
<proteinExistence type="predicted"/>
<accession>A0ABV3LX95</accession>
<dbReference type="EMBL" id="JBEYRS010000007">
    <property type="protein sequence ID" value="MEW2364083.1"/>
    <property type="molecule type" value="Genomic_DNA"/>
</dbReference>
<feature type="transmembrane region" description="Helical" evidence="1">
    <location>
        <begin position="36"/>
        <end position="53"/>
    </location>
</feature>
<feature type="transmembrane region" description="Helical" evidence="1">
    <location>
        <begin position="127"/>
        <end position="153"/>
    </location>
</feature>
<evidence type="ECO:0000313" key="3">
    <source>
        <dbReference type="Proteomes" id="UP001553843"/>
    </source>
</evidence>
<gene>
    <name evidence="2" type="ORF">AB0887_19355</name>
</gene>
<organism evidence="2 3">
    <name type="scientific">Streptomyces huasconensis</name>
    <dbReference type="NCBI Taxonomy" id="1854574"/>
    <lineage>
        <taxon>Bacteria</taxon>
        <taxon>Bacillati</taxon>
        <taxon>Actinomycetota</taxon>
        <taxon>Actinomycetes</taxon>
        <taxon>Kitasatosporales</taxon>
        <taxon>Streptomycetaceae</taxon>
        <taxon>Streptomyces</taxon>
    </lineage>
</organism>
<keyword evidence="1" id="KW-0812">Transmembrane</keyword>
<feature type="transmembrane region" description="Helical" evidence="1">
    <location>
        <begin position="173"/>
        <end position="191"/>
    </location>
</feature>
<evidence type="ECO:0000256" key="1">
    <source>
        <dbReference type="SAM" id="Phobius"/>
    </source>
</evidence>
<name>A0ABV3LX95_9ACTN</name>
<keyword evidence="3" id="KW-1185">Reference proteome</keyword>
<feature type="transmembrane region" description="Helical" evidence="1">
    <location>
        <begin position="83"/>
        <end position="106"/>
    </location>
</feature>
<reference evidence="2 3" key="1">
    <citation type="submission" date="2024-06" db="EMBL/GenBank/DDBJ databases">
        <title>The Natural Products Discovery Center: Release of the First 8490 Sequenced Strains for Exploring Actinobacteria Biosynthetic Diversity.</title>
        <authorList>
            <person name="Kalkreuter E."/>
            <person name="Kautsar S.A."/>
            <person name="Yang D."/>
            <person name="Bader C.D."/>
            <person name="Teijaro C.N."/>
            <person name="Fluegel L."/>
            <person name="Davis C.M."/>
            <person name="Simpson J.R."/>
            <person name="Lauterbach L."/>
            <person name="Steele A.D."/>
            <person name="Gui C."/>
            <person name="Meng S."/>
            <person name="Li G."/>
            <person name="Viehrig K."/>
            <person name="Ye F."/>
            <person name="Su P."/>
            <person name="Kiefer A.F."/>
            <person name="Nichols A."/>
            <person name="Cepeda A.J."/>
            <person name="Yan W."/>
            <person name="Fan B."/>
            <person name="Jiang Y."/>
            <person name="Adhikari A."/>
            <person name="Zheng C.-J."/>
            <person name="Schuster L."/>
            <person name="Cowan T.M."/>
            <person name="Smanski M.J."/>
            <person name="Chevrette M.G."/>
            <person name="De Carvalho L.P.S."/>
            <person name="Shen B."/>
        </authorList>
    </citation>
    <scope>NUCLEOTIDE SEQUENCE [LARGE SCALE GENOMIC DNA]</scope>
    <source>
        <strain evidence="2 3">NPDC047833</strain>
    </source>
</reference>
<evidence type="ECO:0000313" key="2">
    <source>
        <dbReference type="EMBL" id="MEW2364083.1"/>
    </source>
</evidence>
<keyword evidence="1" id="KW-1133">Transmembrane helix</keyword>
<dbReference type="Proteomes" id="UP001553843">
    <property type="component" value="Unassembled WGS sequence"/>
</dbReference>
<keyword evidence="1" id="KW-0472">Membrane</keyword>